<evidence type="ECO:0000259" key="1">
    <source>
        <dbReference type="Pfam" id="PF13452"/>
    </source>
</evidence>
<dbReference type="SUPFAM" id="SSF54637">
    <property type="entry name" value="Thioesterase/thiol ester dehydrase-isomerase"/>
    <property type="match status" value="1"/>
</dbReference>
<dbReference type="GO" id="GO:0019171">
    <property type="term" value="F:(3R)-hydroxyacyl-[acyl-carrier-protein] dehydratase activity"/>
    <property type="evidence" value="ECO:0007669"/>
    <property type="project" value="TreeGrafter"/>
</dbReference>
<dbReference type="AlphaFoldDB" id="A0A917BKZ6"/>
<dbReference type="Proteomes" id="UP000649179">
    <property type="component" value="Unassembled WGS sequence"/>
</dbReference>
<evidence type="ECO:0000313" key="2">
    <source>
        <dbReference type="EMBL" id="GGF48224.1"/>
    </source>
</evidence>
<sequence>MSDPFEEVAATWRPAPAVADGVVEESAAGRLAALLGVDPPVAGAPLPPLWREAQLRDAPALADLGPDGHPLGGALLPPLADRRRMFGGGTVEVVAPLRVGEHASRRSEVADVRVRDGRSGRLLLVTEEHTWSVGGEERIRERRDVVYRRAEDVGAGAAGPGGDRPEGWSTTPDERLLFAYSALTYNLHRIHYDAPYARDVEHHPALVVHGPLLALWCAERARTVLGRAPGALAYRLTATAYVGDEVVVTDAPDEDTGGLHLEAWSQGRCCARMDVRG</sequence>
<keyword evidence="3" id="KW-1185">Reference proteome</keyword>
<dbReference type="Gene3D" id="3.10.129.10">
    <property type="entry name" value="Hotdog Thioesterase"/>
    <property type="match status" value="2"/>
</dbReference>
<dbReference type="InterPro" id="IPR029069">
    <property type="entry name" value="HotDog_dom_sf"/>
</dbReference>
<feature type="domain" description="FAS1-like dehydratase" evidence="1">
    <location>
        <begin position="78"/>
        <end position="137"/>
    </location>
</feature>
<gene>
    <name evidence="2" type="ORF">GCM10011519_22760</name>
</gene>
<reference evidence="2" key="1">
    <citation type="journal article" date="2014" name="Int. J. Syst. Evol. Microbiol.">
        <title>Complete genome sequence of Corynebacterium casei LMG S-19264T (=DSM 44701T), isolated from a smear-ripened cheese.</title>
        <authorList>
            <consortium name="US DOE Joint Genome Institute (JGI-PGF)"/>
            <person name="Walter F."/>
            <person name="Albersmeier A."/>
            <person name="Kalinowski J."/>
            <person name="Ruckert C."/>
        </authorList>
    </citation>
    <scope>NUCLEOTIDE SEQUENCE</scope>
    <source>
        <strain evidence="2">CGMCC 1.16067</strain>
    </source>
</reference>
<accession>A0A917BKZ6</accession>
<proteinExistence type="predicted"/>
<dbReference type="RefSeq" id="WP_188779870.1">
    <property type="nucleotide sequence ID" value="NZ_BMKQ01000001.1"/>
</dbReference>
<evidence type="ECO:0000313" key="3">
    <source>
        <dbReference type="Proteomes" id="UP000649179"/>
    </source>
</evidence>
<dbReference type="PANTHER" id="PTHR28152:SF1">
    <property type="entry name" value="HYDROXYACYL-THIOESTER DEHYDRATASE TYPE 2, MITOCHONDRIAL"/>
    <property type="match status" value="1"/>
</dbReference>
<dbReference type="EMBL" id="BMKQ01000001">
    <property type="protein sequence ID" value="GGF48224.1"/>
    <property type="molecule type" value="Genomic_DNA"/>
</dbReference>
<reference evidence="2" key="2">
    <citation type="submission" date="2020-09" db="EMBL/GenBank/DDBJ databases">
        <authorList>
            <person name="Sun Q."/>
            <person name="Zhou Y."/>
        </authorList>
    </citation>
    <scope>NUCLEOTIDE SEQUENCE</scope>
    <source>
        <strain evidence="2">CGMCC 1.16067</strain>
    </source>
</reference>
<dbReference type="PANTHER" id="PTHR28152">
    <property type="entry name" value="HYDROXYACYL-THIOESTER DEHYDRATASE TYPE 2, MITOCHONDRIAL"/>
    <property type="match status" value="1"/>
</dbReference>
<dbReference type="InterPro" id="IPR039569">
    <property type="entry name" value="FAS1-like_DH_region"/>
</dbReference>
<comment type="caution">
    <text evidence="2">The sequence shown here is derived from an EMBL/GenBank/DDBJ whole genome shotgun (WGS) entry which is preliminary data.</text>
</comment>
<organism evidence="2 3">
    <name type="scientific">Marmoricola endophyticus</name>
    <dbReference type="NCBI Taxonomy" id="2040280"/>
    <lineage>
        <taxon>Bacteria</taxon>
        <taxon>Bacillati</taxon>
        <taxon>Actinomycetota</taxon>
        <taxon>Actinomycetes</taxon>
        <taxon>Propionibacteriales</taxon>
        <taxon>Nocardioidaceae</taxon>
        <taxon>Marmoricola</taxon>
    </lineage>
</organism>
<protein>
    <recommendedName>
        <fullName evidence="1">FAS1-like dehydratase domain-containing protein</fullName>
    </recommendedName>
</protein>
<dbReference type="Pfam" id="PF13452">
    <property type="entry name" value="FAS1_DH_region"/>
    <property type="match status" value="1"/>
</dbReference>
<name>A0A917BKZ6_9ACTN</name>
<dbReference type="InterPro" id="IPR052741">
    <property type="entry name" value="Mitochondrial_HTD2"/>
</dbReference>